<dbReference type="AlphaFoldDB" id="A0A086P9V9"/>
<dbReference type="STRING" id="76947.GCA_002080435_02083"/>
<evidence type="ECO:0000313" key="1">
    <source>
        <dbReference type="EMBL" id="KFG90177.1"/>
    </source>
</evidence>
<dbReference type="PATRIC" id="fig|1219045.3.peg.2023"/>
<reference evidence="1" key="1">
    <citation type="submission" date="2014-08" db="EMBL/GenBank/DDBJ databases">
        <title>Draft genome sequences of Sphingobium herbicidovorans.</title>
        <authorList>
            <person name="Gan H.M."/>
            <person name="Gan H.Y."/>
            <person name="Savka M.A."/>
        </authorList>
    </citation>
    <scope>NUCLEOTIDE SEQUENCE [LARGE SCALE GENOMIC DNA]</scope>
    <source>
        <strain evidence="1">NBRC 16415</strain>
    </source>
</reference>
<protein>
    <submittedName>
        <fullName evidence="1">Uncharacterized protein</fullName>
    </submittedName>
</protein>
<evidence type="ECO:0000313" key="2">
    <source>
        <dbReference type="Proteomes" id="UP000024284"/>
    </source>
</evidence>
<keyword evidence="2" id="KW-1185">Reference proteome</keyword>
<sequence length="55" mass="6197">MPPKTVADISPANIKFFSIIFAFKRGIMPRILLLYDHGDVAMLNSSVSYPKESLR</sequence>
<proteinExistence type="predicted"/>
<comment type="caution">
    <text evidence="1">The sequence shown here is derived from an EMBL/GenBank/DDBJ whole genome shotgun (WGS) entry which is preliminary data.</text>
</comment>
<accession>A0A086P9V9</accession>
<gene>
    <name evidence="1" type="ORF">BV98_001980</name>
</gene>
<name>A0A086P9V9_SPHHM</name>
<dbReference type="EMBL" id="JFZA02000014">
    <property type="protein sequence ID" value="KFG90177.1"/>
    <property type="molecule type" value="Genomic_DNA"/>
</dbReference>
<organism evidence="1 2">
    <name type="scientific">Sphingobium herbicidovorans (strain ATCC 700291 / DSM 11019 / CCUG 56400 / KCTC 2939 / LMG 18315 / NBRC 16415 / MH)</name>
    <name type="common">Sphingomonas herbicidovorans</name>
    <dbReference type="NCBI Taxonomy" id="1219045"/>
    <lineage>
        <taxon>Bacteria</taxon>
        <taxon>Pseudomonadati</taxon>
        <taxon>Pseudomonadota</taxon>
        <taxon>Alphaproteobacteria</taxon>
        <taxon>Sphingomonadales</taxon>
        <taxon>Sphingomonadaceae</taxon>
        <taxon>Sphingobium</taxon>
    </lineage>
</organism>
<dbReference type="Proteomes" id="UP000024284">
    <property type="component" value="Unassembled WGS sequence"/>
</dbReference>